<evidence type="ECO:0000256" key="6">
    <source>
        <dbReference type="ARBA" id="ARBA00022989"/>
    </source>
</evidence>
<dbReference type="InterPro" id="IPR006012">
    <property type="entry name" value="Syntaxin/epimorphin_CS"/>
</dbReference>
<feature type="transmembrane region" description="Helical" evidence="11">
    <location>
        <begin position="302"/>
        <end position="321"/>
    </location>
</feature>
<dbReference type="GO" id="GO:0005484">
    <property type="term" value="F:SNAP receptor activity"/>
    <property type="evidence" value="ECO:0007669"/>
    <property type="project" value="InterPro"/>
</dbReference>
<dbReference type="CDD" id="cd15845">
    <property type="entry name" value="SNARE_syntaxin16"/>
    <property type="match status" value="1"/>
</dbReference>
<evidence type="ECO:0000256" key="9">
    <source>
        <dbReference type="ARBA" id="ARBA00023136"/>
    </source>
</evidence>
<dbReference type="GO" id="GO:0000139">
    <property type="term" value="C:Golgi membrane"/>
    <property type="evidence" value="ECO:0007669"/>
    <property type="project" value="UniProtKB-SubCell"/>
</dbReference>
<protein>
    <recommendedName>
        <fullName evidence="12">t-SNARE coiled-coil homology domain-containing protein</fullName>
    </recommendedName>
</protein>
<accession>A0A1B6H457</accession>
<keyword evidence="7" id="KW-0333">Golgi apparatus</keyword>
<dbReference type="GO" id="GO:0006886">
    <property type="term" value="P:intracellular protein transport"/>
    <property type="evidence" value="ECO:0007669"/>
    <property type="project" value="InterPro"/>
</dbReference>
<proteinExistence type="inferred from homology"/>
<dbReference type="PANTHER" id="PTHR19957">
    <property type="entry name" value="SYNTAXIN"/>
    <property type="match status" value="1"/>
</dbReference>
<dbReference type="InterPro" id="IPR045242">
    <property type="entry name" value="Syntaxin"/>
</dbReference>
<dbReference type="GO" id="GO:0031201">
    <property type="term" value="C:SNARE complex"/>
    <property type="evidence" value="ECO:0007669"/>
    <property type="project" value="TreeGrafter"/>
</dbReference>
<evidence type="ECO:0000256" key="1">
    <source>
        <dbReference type="ARBA" id="ARBA00004409"/>
    </source>
</evidence>
<sequence length="323" mass="37345">MATRSLTDVFVLMRNNASQNRHIYSEQQLSDRMALVGDVEGGMELRRSDSSRLPPIWADSLEESHYAMSRLRNKLKELEALYEKHVLRPTLDDSSDEEQQIEILTQEISRMFAATHRLVQQIHQQSGDATSKMEQRLSYNVTASLVASLQDLSTTFRKLQSSYLKKINTREETSRLFFDTEMSVTPQHSLDWEIDNEIDNLDRAFSQSATGGALAQTQAQLLLLEEENTRIAEHRESEVRHIVKSIIDLNDIFKDLAHMVADQGTVLDRIDYNIEQTQVRVHEGYQQLQKADRYHRKNRKMMCILVLSAVTMLLTFILIITKF</sequence>
<keyword evidence="8 10" id="KW-0175">Coiled coil</keyword>
<dbReference type="PANTHER" id="PTHR19957:SF83">
    <property type="entry name" value="SYNTAXIN-16"/>
    <property type="match status" value="1"/>
</dbReference>
<dbReference type="InterPro" id="IPR010989">
    <property type="entry name" value="SNARE"/>
</dbReference>
<dbReference type="GO" id="GO:0006906">
    <property type="term" value="P:vesicle fusion"/>
    <property type="evidence" value="ECO:0007669"/>
    <property type="project" value="TreeGrafter"/>
</dbReference>
<keyword evidence="9 11" id="KW-0472">Membrane</keyword>
<comment type="subcellular location">
    <subcellularLocation>
        <location evidence="1">Golgi apparatus membrane</location>
        <topology evidence="1">Single-pass type IV membrane protein</topology>
    </subcellularLocation>
</comment>
<keyword evidence="5" id="KW-0653">Protein transport</keyword>
<feature type="coiled-coil region" evidence="10">
    <location>
        <begin position="61"/>
        <end position="88"/>
    </location>
</feature>
<dbReference type="EMBL" id="GECZ01000298">
    <property type="protein sequence ID" value="JAS69471.1"/>
    <property type="molecule type" value="Transcribed_RNA"/>
</dbReference>
<gene>
    <name evidence="13" type="ORF">g.3017</name>
</gene>
<dbReference type="PROSITE" id="PS00914">
    <property type="entry name" value="SYNTAXIN"/>
    <property type="match status" value="1"/>
</dbReference>
<dbReference type="AlphaFoldDB" id="A0A1B6H457"/>
<evidence type="ECO:0000256" key="7">
    <source>
        <dbReference type="ARBA" id="ARBA00023034"/>
    </source>
</evidence>
<comment type="similarity">
    <text evidence="2">Belongs to the syntaxin family.</text>
</comment>
<dbReference type="GO" id="GO:0048278">
    <property type="term" value="P:vesicle docking"/>
    <property type="evidence" value="ECO:0007669"/>
    <property type="project" value="TreeGrafter"/>
</dbReference>
<dbReference type="GO" id="GO:0000149">
    <property type="term" value="F:SNARE binding"/>
    <property type="evidence" value="ECO:0007669"/>
    <property type="project" value="TreeGrafter"/>
</dbReference>
<keyword evidence="6 11" id="KW-1133">Transmembrane helix</keyword>
<dbReference type="Pfam" id="PF05739">
    <property type="entry name" value="SNARE"/>
    <property type="match status" value="1"/>
</dbReference>
<reference evidence="13" key="1">
    <citation type="submission" date="2015-11" db="EMBL/GenBank/DDBJ databases">
        <title>De novo transcriptome assembly of four potential Pierce s Disease insect vectors from Arizona vineyards.</title>
        <authorList>
            <person name="Tassone E.E."/>
        </authorList>
    </citation>
    <scope>NUCLEOTIDE SEQUENCE</scope>
</reference>
<dbReference type="PROSITE" id="PS50192">
    <property type="entry name" value="T_SNARE"/>
    <property type="match status" value="1"/>
</dbReference>
<keyword evidence="4 11" id="KW-0812">Transmembrane</keyword>
<dbReference type="FunFam" id="1.20.5.110:FF:000081">
    <property type="entry name" value="Syntaxin 16"/>
    <property type="match status" value="1"/>
</dbReference>
<evidence type="ECO:0000256" key="3">
    <source>
        <dbReference type="ARBA" id="ARBA00022448"/>
    </source>
</evidence>
<evidence type="ECO:0000256" key="2">
    <source>
        <dbReference type="ARBA" id="ARBA00009063"/>
    </source>
</evidence>
<keyword evidence="3" id="KW-0813">Transport</keyword>
<evidence type="ECO:0000256" key="8">
    <source>
        <dbReference type="ARBA" id="ARBA00023054"/>
    </source>
</evidence>
<dbReference type="Gene3D" id="1.20.58.70">
    <property type="match status" value="1"/>
</dbReference>
<evidence type="ECO:0000313" key="13">
    <source>
        <dbReference type="EMBL" id="JAS69471.1"/>
    </source>
</evidence>
<evidence type="ECO:0000259" key="12">
    <source>
        <dbReference type="PROSITE" id="PS50192"/>
    </source>
</evidence>
<evidence type="ECO:0000256" key="11">
    <source>
        <dbReference type="SAM" id="Phobius"/>
    </source>
</evidence>
<dbReference type="InterPro" id="IPR000727">
    <property type="entry name" value="T_SNARE_dom"/>
</dbReference>
<evidence type="ECO:0000256" key="4">
    <source>
        <dbReference type="ARBA" id="ARBA00022692"/>
    </source>
</evidence>
<evidence type="ECO:0000256" key="10">
    <source>
        <dbReference type="SAM" id="Coils"/>
    </source>
</evidence>
<evidence type="ECO:0000256" key="5">
    <source>
        <dbReference type="ARBA" id="ARBA00022927"/>
    </source>
</evidence>
<dbReference type="SUPFAM" id="SSF47661">
    <property type="entry name" value="t-snare proteins"/>
    <property type="match status" value="1"/>
</dbReference>
<organism evidence="13">
    <name type="scientific">Cuerna arida</name>
    <dbReference type="NCBI Taxonomy" id="1464854"/>
    <lineage>
        <taxon>Eukaryota</taxon>
        <taxon>Metazoa</taxon>
        <taxon>Ecdysozoa</taxon>
        <taxon>Arthropoda</taxon>
        <taxon>Hexapoda</taxon>
        <taxon>Insecta</taxon>
        <taxon>Pterygota</taxon>
        <taxon>Neoptera</taxon>
        <taxon>Paraneoptera</taxon>
        <taxon>Hemiptera</taxon>
        <taxon>Auchenorrhyncha</taxon>
        <taxon>Membracoidea</taxon>
        <taxon>Cicadellidae</taxon>
        <taxon>Cicadellinae</taxon>
        <taxon>Proconiini</taxon>
        <taxon>Cuerna</taxon>
    </lineage>
</organism>
<feature type="domain" description="T-SNARE coiled-coil homology" evidence="12">
    <location>
        <begin position="229"/>
        <end position="291"/>
    </location>
</feature>
<name>A0A1B6H457_9HEMI</name>
<dbReference type="SMART" id="SM00397">
    <property type="entry name" value="t_SNARE"/>
    <property type="match status" value="1"/>
</dbReference>